<dbReference type="Proteomes" id="UP000186795">
    <property type="component" value="Unassembled WGS sequence"/>
</dbReference>
<dbReference type="EMBL" id="FTOD01000008">
    <property type="protein sequence ID" value="SIS94274.1"/>
    <property type="molecule type" value="Genomic_DNA"/>
</dbReference>
<evidence type="ECO:0000256" key="1">
    <source>
        <dbReference type="SAM" id="MobiDB-lite"/>
    </source>
</evidence>
<keyword evidence="3" id="KW-1185">Reference proteome</keyword>
<proteinExistence type="predicted"/>
<protein>
    <submittedName>
        <fullName evidence="2">Small, acid-soluble spore protein, alpha/beta type</fullName>
    </submittedName>
</protein>
<dbReference type="InterPro" id="IPR038300">
    <property type="entry name" value="SASP_sf_alpha/beta"/>
</dbReference>
<dbReference type="Pfam" id="PF00269">
    <property type="entry name" value="SASP"/>
    <property type="match status" value="1"/>
</dbReference>
<dbReference type="GO" id="GO:0003690">
    <property type="term" value="F:double-stranded DNA binding"/>
    <property type="evidence" value="ECO:0007669"/>
    <property type="project" value="InterPro"/>
</dbReference>
<evidence type="ECO:0000313" key="3">
    <source>
        <dbReference type="Proteomes" id="UP000186795"/>
    </source>
</evidence>
<dbReference type="Gene3D" id="6.10.10.80">
    <property type="entry name" value="Small, acid-soluble spore protein, alpha/beta type-like"/>
    <property type="match status" value="1"/>
</dbReference>
<sequence>MMTAVLGDSFFLLGKLSKGKEVGSISRRRRNNQLLVPEAREEMDRLKAWVLKQQTGKQVRGPVEAKMEMARQAGVSYRPQGYNGDMKTSEAGKMGGRVGGQMVKELIQMAQEELTRRK</sequence>
<reference evidence="3" key="1">
    <citation type="submission" date="2017-01" db="EMBL/GenBank/DDBJ databases">
        <authorList>
            <person name="Varghese N."/>
            <person name="Submissions S."/>
        </authorList>
    </citation>
    <scope>NUCLEOTIDE SEQUENCE [LARGE SCALE GENOMIC DNA]</scope>
    <source>
        <strain evidence="3">DSM 45196</strain>
    </source>
</reference>
<accession>A0A1N7N7E3</accession>
<dbReference type="InterPro" id="IPR001448">
    <property type="entry name" value="SASP_alpha/beta-type"/>
</dbReference>
<feature type="region of interest" description="Disordered" evidence="1">
    <location>
        <begin position="76"/>
        <end position="97"/>
    </location>
</feature>
<organism evidence="2 3">
    <name type="scientific">Kroppenstedtia eburnea</name>
    <dbReference type="NCBI Taxonomy" id="714067"/>
    <lineage>
        <taxon>Bacteria</taxon>
        <taxon>Bacillati</taxon>
        <taxon>Bacillota</taxon>
        <taxon>Bacilli</taxon>
        <taxon>Bacillales</taxon>
        <taxon>Thermoactinomycetaceae</taxon>
        <taxon>Kroppenstedtia</taxon>
    </lineage>
</organism>
<name>A0A1N7N7E3_9BACL</name>
<evidence type="ECO:0000313" key="2">
    <source>
        <dbReference type="EMBL" id="SIS94274.1"/>
    </source>
</evidence>
<gene>
    <name evidence="2" type="ORF">SAMN05421790_10822</name>
</gene>
<dbReference type="AlphaFoldDB" id="A0A1N7N7E3"/>
<dbReference type="GO" id="GO:0006265">
    <property type="term" value="P:DNA topological change"/>
    <property type="evidence" value="ECO:0007669"/>
    <property type="project" value="InterPro"/>
</dbReference>